<evidence type="ECO:0000313" key="5">
    <source>
        <dbReference type="EMBL" id="QJC80990.1"/>
    </source>
</evidence>
<dbReference type="InterPro" id="IPR058805">
    <property type="entry name" value="SpaO_FliMN_C_rel"/>
</dbReference>
<dbReference type="Proteomes" id="UP000501367">
    <property type="component" value="Chromosome"/>
</dbReference>
<feature type="domain" description="SpaO N-terminal" evidence="3">
    <location>
        <begin position="6"/>
        <end position="138"/>
    </location>
</feature>
<organism evidence="5 6">
    <name type="scientific">Pseudomonas umsongensis</name>
    <dbReference type="NCBI Taxonomy" id="198618"/>
    <lineage>
        <taxon>Bacteria</taxon>
        <taxon>Pseudomonadati</taxon>
        <taxon>Pseudomonadota</taxon>
        <taxon>Gammaproteobacteria</taxon>
        <taxon>Pseudomonadales</taxon>
        <taxon>Pseudomonadaceae</taxon>
        <taxon>Pseudomonas</taxon>
    </lineage>
</organism>
<keyword evidence="5" id="KW-0969">Cilium</keyword>
<dbReference type="GO" id="GO:0050918">
    <property type="term" value="P:positive chemotaxis"/>
    <property type="evidence" value="ECO:0007669"/>
    <property type="project" value="TreeGrafter"/>
</dbReference>
<dbReference type="KEGG" id="pum:HGP31_22735"/>
<evidence type="ECO:0000313" key="6">
    <source>
        <dbReference type="Proteomes" id="UP000501367"/>
    </source>
</evidence>
<dbReference type="PANTHER" id="PTHR30034">
    <property type="entry name" value="FLAGELLAR MOTOR SWITCH PROTEIN FLIM"/>
    <property type="match status" value="1"/>
</dbReference>
<dbReference type="PANTHER" id="PTHR30034:SF5">
    <property type="entry name" value="SECRETION SYSTEM APPARATUS PROTEIN SSAQ"/>
    <property type="match status" value="1"/>
</dbReference>
<evidence type="ECO:0000259" key="4">
    <source>
        <dbReference type="Pfam" id="PF26304"/>
    </source>
</evidence>
<dbReference type="EMBL" id="CP051487">
    <property type="protein sequence ID" value="QJC80990.1"/>
    <property type="molecule type" value="Genomic_DNA"/>
</dbReference>
<dbReference type="Pfam" id="PF26294">
    <property type="entry name" value="SpaO_N"/>
    <property type="match status" value="1"/>
</dbReference>
<dbReference type="InterPro" id="IPR001543">
    <property type="entry name" value="FliN-like_C"/>
</dbReference>
<keyword evidence="5" id="KW-0282">Flagellum</keyword>
<dbReference type="Pfam" id="PF26304">
    <property type="entry name" value="FliMN_C_rel"/>
    <property type="match status" value="1"/>
</dbReference>
<feature type="domain" description="SpaO FliM/N C-terminal related" evidence="4">
    <location>
        <begin position="153"/>
        <end position="210"/>
    </location>
</feature>
<sequence>MSALKLRRINAQARAGAQAIRRWRSANVVAGSGHPPGQSGYLCFRASGEGGEWRGLIDARDWLHQSLPGLRSLLTVECSLMSIAELFRAVPQPLLLEVDDLHYQQLSDVDVVLPGQLPPQELPWLDTRRGRLWLTRLPSARAASAPLYTDSWLSDLPLCLELMLGSSHLRHGIRLKAGDVLRIIQRSQRCCLGHLCLGVFTFTEQGIHMQLTEPDAQGSADSAPEPDVDLGAMSVCLQFVLATQEIDLATLSQFIGGQLIPLAGDAARHIEVRANGKPVARGELVQLEEQLAVELLEVYRNDSMDAMPR</sequence>
<dbReference type="GeneID" id="72196435"/>
<protein>
    <submittedName>
        <fullName evidence="5">Flagellar motor switch/type III secretory pathway protein</fullName>
    </submittedName>
</protein>
<dbReference type="InterPro" id="IPR058804">
    <property type="entry name" value="SpaO_N"/>
</dbReference>
<feature type="domain" description="Flagellar motor switch protein FliN-like C-terminal" evidence="2">
    <location>
        <begin position="231"/>
        <end position="298"/>
    </location>
</feature>
<dbReference type="RefSeq" id="WP_168758729.1">
    <property type="nucleotide sequence ID" value="NZ_CP051487.1"/>
</dbReference>
<gene>
    <name evidence="5" type="ORF">HGP31_22735</name>
</gene>
<name>A0AAE6ZX72_9PSED</name>
<dbReference type="InterPro" id="IPR036429">
    <property type="entry name" value="SpoA-like_sf"/>
</dbReference>
<reference evidence="5 6" key="1">
    <citation type="submission" date="2020-04" db="EMBL/GenBank/DDBJ databases">
        <authorList>
            <person name="Yao Y."/>
            <person name="He Z."/>
        </authorList>
    </citation>
    <scope>NUCLEOTIDE SEQUENCE [LARGE SCALE GENOMIC DNA]</scope>
    <source>
        <strain evidence="5 6">CY-1</strain>
    </source>
</reference>
<comment type="similarity">
    <text evidence="1">Belongs to the FliN/MopA/SpaO family.</text>
</comment>
<evidence type="ECO:0000259" key="3">
    <source>
        <dbReference type="Pfam" id="PF26294"/>
    </source>
</evidence>
<dbReference type="SUPFAM" id="SSF101801">
    <property type="entry name" value="Surface presentation of antigens (SPOA)"/>
    <property type="match status" value="1"/>
</dbReference>
<dbReference type="Gene3D" id="2.30.330.10">
    <property type="entry name" value="SpoA-like"/>
    <property type="match status" value="1"/>
</dbReference>
<dbReference type="AlphaFoldDB" id="A0AAE6ZX72"/>
<evidence type="ECO:0000259" key="2">
    <source>
        <dbReference type="Pfam" id="PF01052"/>
    </source>
</evidence>
<accession>A0AAE6ZX72</accession>
<dbReference type="GO" id="GO:0071978">
    <property type="term" value="P:bacterial-type flagellum-dependent swarming motility"/>
    <property type="evidence" value="ECO:0007669"/>
    <property type="project" value="TreeGrafter"/>
</dbReference>
<keyword evidence="5" id="KW-0966">Cell projection</keyword>
<evidence type="ECO:0000256" key="1">
    <source>
        <dbReference type="ARBA" id="ARBA00009226"/>
    </source>
</evidence>
<proteinExistence type="inferred from homology"/>
<dbReference type="Pfam" id="PF01052">
    <property type="entry name" value="FliMN_C"/>
    <property type="match status" value="1"/>
</dbReference>